<accession>A0A8K1D3Y9</accession>
<gene>
    <name evidence="4" type="ORF">HGM15179_021708</name>
</gene>
<evidence type="ECO:0000256" key="2">
    <source>
        <dbReference type="SAM" id="Phobius"/>
    </source>
</evidence>
<dbReference type="InterPro" id="IPR001878">
    <property type="entry name" value="Znf_CCHC"/>
</dbReference>
<dbReference type="Gene3D" id="1.10.1200.30">
    <property type="match status" value="1"/>
</dbReference>
<keyword evidence="1" id="KW-0479">Metal-binding</keyword>
<evidence type="ECO:0000259" key="3">
    <source>
        <dbReference type="PROSITE" id="PS50158"/>
    </source>
</evidence>
<evidence type="ECO:0000313" key="5">
    <source>
        <dbReference type="Proteomes" id="UP000796761"/>
    </source>
</evidence>
<dbReference type="Gene3D" id="4.10.60.10">
    <property type="entry name" value="Zinc finger, CCHC-type"/>
    <property type="match status" value="1"/>
</dbReference>
<dbReference type="Proteomes" id="UP000796761">
    <property type="component" value="Unassembled WGS sequence"/>
</dbReference>
<feature type="transmembrane region" description="Helical" evidence="2">
    <location>
        <begin position="65"/>
        <end position="84"/>
    </location>
</feature>
<dbReference type="EMBL" id="SWJQ01004447">
    <property type="protein sequence ID" value="TRZ05399.1"/>
    <property type="molecule type" value="Genomic_DNA"/>
</dbReference>
<protein>
    <recommendedName>
        <fullName evidence="3">CCHC-type domain-containing protein</fullName>
    </recommendedName>
</protein>
<feature type="domain" description="CCHC-type" evidence="3">
    <location>
        <begin position="329"/>
        <end position="344"/>
    </location>
</feature>
<dbReference type="AlphaFoldDB" id="A0A8K1D3Y9"/>
<keyword evidence="2" id="KW-0812">Transmembrane</keyword>
<dbReference type="GO" id="GO:0008270">
    <property type="term" value="F:zinc ion binding"/>
    <property type="evidence" value="ECO:0007669"/>
    <property type="project" value="UniProtKB-KW"/>
</dbReference>
<keyword evidence="1" id="KW-0862">Zinc</keyword>
<dbReference type="GO" id="GO:0003676">
    <property type="term" value="F:nucleic acid binding"/>
    <property type="evidence" value="ECO:0007669"/>
    <property type="project" value="InterPro"/>
</dbReference>
<dbReference type="SUPFAM" id="SSF57756">
    <property type="entry name" value="Retrovirus zinc finger-like domains"/>
    <property type="match status" value="1"/>
</dbReference>
<evidence type="ECO:0000313" key="4">
    <source>
        <dbReference type="EMBL" id="TRZ05399.1"/>
    </source>
</evidence>
<dbReference type="InterPro" id="IPR008916">
    <property type="entry name" value="Retrov_capsid_C"/>
</dbReference>
<sequence length="356" mass="39898">MLSAGGHSKYLATQIRSGCPSGVSIKGGLRLGPTGPKKHTPAAKKMGYLAADCYPVGEGKGRGVFWWKVLIVLSLVLSLVLSQVGGFHPENPQRLTPMEECKPCLEVTQKGQATTRNLKYQTHYDCQEDKKKEYCFFNGTQYQVCESEKGVVCHDPRAITKDGQSKAHEIYKQEAGKMPTIPVCDRCNRTVWIGGRKKFTFLGYYQINRLFYDKNKLEMCTTGGKMYWFLDRLQTQVERQVQDSMVQAELIKEMAQRNVSETCRRIILSLPLEPAPSLAHMIEACTRKAEFFNAPERNAGLAQPKTAAVAGPGPRKQPLSVEQLQGIICLRCKKPGHFAIACPQNQKQKKVNKQKN</sequence>
<dbReference type="SMART" id="SM00343">
    <property type="entry name" value="ZnF_C2HC"/>
    <property type="match status" value="1"/>
</dbReference>
<keyword evidence="5" id="KW-1185">Reference proteome</keyword>
<organism evidence="4 5">
    <name type="scientific">Zosterops borbonicus</name>
    <dbReference type="NCBI Taxonomy" id="364589"/>
    <lineage>
        <taxon>Eukaryota</taxon>
        <taxon>Metazoa</taxon>
        <taxon>Chordata</taxon>
        <taxon>Craniata</taxon>
        <taxon>Vertebrata</taxon>
        <taxon>Euteleostomi</taxon>
        <taxon>Archelosauria</taxon>
        <taxon>Archosauria</taxon>
        <taxon>Dinosauria</taxon>
        <taxon>Saurischia</taxon>
        <taxon>Theropoda</taxon>
        <taxon>Coelurosauria</taxon>
        <taxon>Aves</taxon>
        <taxon>Neognathae</taxon>
        <taxon>Neoaves</taxon>
        <taxon>Telluraves</taxon>
        <taxon>Australaves</taxon>
        <taxon>Passeriformes</taxon>
        <taxon>Sylvioidea</taxon>
        <taxon>Zosteropidae</taxon>
        <taxon>Zosterops</taxon>
    </lineage>
</organism>
<keyword evidence="2" id="KW-1133">Transmembrane helix</keyword>
<evidence type="ECO:0000256" key="1">
    <source>
        <dbReference type="PROSITE-ProRule" id="PRU00047"/>
    </source>
</evidence>
<dbReference type="PROSITE" id="PS50158">
    <property type="entry name" value="ZF_CCHC"/>
    <property type="match status" value="1"/>
</dbReference>
<dbReference type="OrthoDB" id="9398000at2759"/>
<reference evidence="4" key="1">
    <citation type="submission" date="2019-04" db="EMBL/GenBank/DDBJ databases">
        <title>Genome assembly of Zosterops borbonicus 15179.</title>
        <authorList>
            <person name="Leroy T."/>
            <person name="Anselmetti Y."/>
            <person name="Tilak M.-K."/>
            <person name="Nabholz B."/>
        </authorList>
    </citation>
    <scope>NUCLEOTIDE SEQUENCE</scope>
    <source>
        <strain evidence="4">HGM_15179</strain>
        <tissue evidence="4">Muscle</tissue>
    </source>
</reference>
<keyword evidence="2" id="KW-0472">Membrane</keyword>
<comment type="caution">
    <text evidence="4">The sequence shown here is derived from an EMBL/GenBank/DDBJ whole genome shotgun (WGS) entry which is preliminary data.</text>
</comment>
<name>A0A8K1D3Y9_9PASS</name>
<dbReference type="InterPro" id="IPR036875">
    <property type="entry name" value="Znf_CCHC_sf"/>
</dbReference>
<keyword evidence="1" id="KW-0863">Zinc-finger</keyword>
<proteinExistence type="predicted"/>
<dbReference type="SUPFAM" id="SSF47353">
    <property type="entry name" value="Retrovirus capsid dimerization domain-like"/>
    <property type="match status" value="1"/>
</dbReference>